<gene>
    <name evidence="5" type="ORF">EIP91_006662</name>
</gene>
<dbReference type="PANTHER" id="PTHR33711:SF10">
    <property type="entry name" value="INTRADIOL RING-CLEAVAGE DIOXYGENASES DOMAIN-CONTAINING PROTEIN"/>
    <property type="match status" value="1"/>
</dbReference>
<keyword evidence="6" id="KW-1185">Reference proteome</keyword>
<proteinExistence type="inferred from homology"/>
<dbReference type="GO" id="GO:0016702">
    <property type="term" value="F:oxidoreductase activity, acting on single donors with incorporation of molecular oxygen, incorporation of two atoms of oxygen"/>
    <property type="evidence" value="ECO:0007669"/>
    <property type="project" value="InterPro"/>
</dbReference>
<dbReference type="InterPro" id="IPR015889">
    <property type="entry name" value="Intradiol_dOase_core"/>
</dbReference>
<evidence type="ECO:0000313" key="5">
    <source>
        <dbReference type="EMBL" id="TCD62588.1"/>
    </source>
</evidence>
<dbReference type="Proteomes" id="UP000292702">
    <property type="component" value="Unassembled WGS sequence"/>
</dbReference>
<dbReference type="InterPro" id="IPR050770">
    <property type="entry name" value="Intradiol_RC_Dioxygenase"/>
</dbReference>
<dbReference type="OrthoDB" id="121380at2759"/>
<name>A0A4R0RFY2_9APHY</name>
<feature type="domain" description="Intradiol ring-cleavage dioxygenases" evidence="4">
    <location>
        <begin position="62"/>
        <end position="193"/>
    </location>
</feature>
<accession>A0A4R0RFY2</accession>
<evidence type="ECO:0000256" key="3">
    <source>
        <dbReference type="ARBA" id="ARBA00023002"/>
    </source>
</evidence>
<sequence>MATTTTFTRTTLSDLSGPHQLIPLYTRITSAIRGLLVLLTKECPLFWSRFLQGSRNDRADMEGPYYILGAPSRQVEDGKAVLATANDLKQFAPYLMTVTVKTPKGEPVPYATFDWWQADTSGSYSNTTYRFRGKFKANAEGVAEVLTVAPGEYGPKGYVRAGHFHVMIGPGDANPELEHLTTQMYVCPGNDATAMDTDFLNYVRTSRKQNMNHSWCISETNASEQYMGFPELDTSDEDTLDRVKWWNQKLGEDGLRVVAGAQTELSLNLR</sequence>
<dbReference type="GO" id="GO:0008199">
    <property type="term" value="F:ferric iron binding"/>
    <property type="evidence" value="ECO:0007669"/>
    <property type="project" value="InterPro"/>
</dbReference>
<keyword evidence="3" id="KW-0560">Oxidoreductase</keyword>
<dbReference type="PANTHER" id="PTHR33711">
    <property type="entry name" value="DIOXYGENASE, PUTATIVE (AFU_ORTHOLOGUE AFUA_2G02910)-RELATED"/>
    <property type="match status" value="1"/>
</dbReference>
<dbReference type="Gene3D" id="2.60.130.10">
    <property type="entry name" value="Aromatic compound dioxygenase"/>
    <property type="match status" value="1"/>
</dbReference>
<evidence type="ECO:0000256" key="2">
    <source>
        <dbReference type="ARBA" id="ARBA00022964"/>
    </source>
</evidence>
<comment type="similarity">
    <text evidence="1">Belongs to the intradiol ring-cleavage dioxygenase family.</text>
</comment>
<dbReference type="SUPFAM" id="SSF49482">
    <property type="entry name" value="Aromatic compound dioxygenase"/>
    <property type="match status" value="1"/>
</dbReference>
<keyword evidence="2" id="KW-0223">Dioxygenase</keyword>
<dbReference type="EMBL" id="RWJN01000359">
    <property type="protein sequence ID" value="TCD62588.1"/>
    <property type="molecule type" value="Genomic_DNA"/>
</dbReference>
<evidence type="ECO:0000259" key="4">
    <source>
        <dbReference type="Pfam" id="PF00775"/>
    </source>
</evidence>
<dbReference type="AlphaFoldDB" id="A0A4R0RFY2"/>
<organism evidence="5 6">
    <name type="scientific">Steccherinum ochraceum</name>
    <dbReference type="NCBI Taxonomy" id="92696"/>
    <lineage>
        <taxon>Eukaryota</taxon>
        <taxon>Fungi</taxon>
        <taxon>Dikarya</taxon>
        <taxon>Basidiomycota</taxon>
        <taxon>Agaricomycotina</taxon>
        <taxon>Agaricomycetes</taxon>
        <taxon>Polyporales</taxon>
        <taxon>Steccherinaceae</taxon>
        <taxon>Steccherinum</taxon>
    </lineage>
</organism>
<comment type="caution">
    <text evidence="5">The sequence shown here is derived from an EMBL/GenBank/DDBJ whole genome shotgun (WGS) entry which is preliminary data.</text>
</comment>
<dbReference type="InterPro" id="IPR000627">
    <property type="entry name" value="Intradiol_dOase_C"/>
</dbReference>
<reference evidence="5 6" key="1">
    <citation type="submission" date="2018-11" db="EMBL/GenBank/DDBJ databases">
        <title>Genome assembly of Steccherinum ochraceum LE-BIN_3174, the white-rot fungus of the Steccherinaceae family (The Residual Polyporoid clade, Polyporales, Basidiomycota).</title>
        <authorList>
            <person name="Fedorova T.V."/>
            <person name="Glazunova O.A."/>
            <person name="Landesman E.O."/>
            <person name="Moiseenko K.V."/>
            <person name="Psurtseva N.V."/>
            <person name="Savinova O.S."/>
            <person name="Shakhova N.V."/>
            <person name="Tyazhelova T.V."/>
            <person name="Vasina D.V."/>
        </authorList>
    </citation>
    <scope>NUCLEOTIDE SEQUENCE [LARGE SCALE GENOMIC DNA]</scope>
    <source>
        <strain evidence="5 6">LE-BIN_3174</strain>
    </source>
</reference>
<evidence type="ECO:0000256" key="1">
    <source>
        <dbReference type="ARBA" id="ARBA00007825"/>
    </source>
</evidence>
<evidence type="ECO:0000313" key="6">
    <source>
        <dbReference type="Proteomes" id="UP000292702"/>
    </source>
</evidence>
<protein>
    <recommendedName>
        <fullName evidence="4">Intradiol ring-cleavage dioxygenases domain-containing protein</fullName>
    </recommendedName>
</protein>
<dbReference type="Pfam" id="PF00775">
    <property type="entry name" value="Dioxygenase_C"/>
    <property type="match status" value="1"/>
</dbReference>